<feature type="domain" description="HTH gntR-type" evidence="4">
    <location>
        <begin position="31"/>
        <end position="99"/>
    </location>
</feature>
<evidence type="ECO:0000256" key="2">
    <source>
        <dbReference type="ARBA" id="ARBA00023125"/>
    </source>
</evidence>
<dbReference type="GO" id="GO:0003677">
    <property type="term" value="F:DNA binding"/>
    <property type="evidence" value="ECO:0007669"/>
    <property type="project" value="UniProtKB-KW"/>
</dbReference>
<dbReference type="Proteomes" id="UP001139502">
    <property type="component" value="Unassembled WGS sequence"/>
</dbReference>
<dbReference type="GO" id="GO:0003700">
    <property type="term" value="F:DNA-binding transcription factor activity"/>
    <property type="evidence" value="ECO:0007669"/>
    <property type="project" value="InterPro"/>
</dbReference>
<evidence type="ECO:0000259" key="4">
    <source>
        <dbReference type="PROSITE" id="PS50949"/>
    </source>
</evidence>
<dbReference type="Pfam" id="PF00392">
    <property type="entry name" value="GntR"/>
    <property type="match status" value="1"/>
</dbReference>
<evidence type="ECO:0000256" key="3">
    <source>
        <dbReference type="ARBA" id="ARBA00023163"/>
    </source>
</evidence>
<keyword evidence="6" id="KW-1185">Reference proteome</keyword>
<name>A0A9X2KK77_9MICC</name>
<dbReference type="InterPro" id="IPR036390">
    <property type="entry name" value="WH_DNA-bd_sf"/>
</dbReference>
<accession>A0A9X2KK77</accession>
<dbReference type="PANTHER" id="PTHR38445:SF9">
    <property type="entry name" value="HTH-TYPE TRANSCRIPTIONAL REPRESSOR YTRA"/>
    <property type="match status" value="1"/>
</dbReference>
<sequence>MTEQSPRPLPVDLTEEGAVRGFFAVDPRSDVPPYSQLRRRVIEARGRGTLAPGTRLPPVRRLAIWLDLAPNTVAKAYRELEAAGVIETRGRSGSFVRAASDAEERALALTREYLKTLRGLGLTAREGRSLLDRVLEEDAPG</sequence>
<dbReference type="SUPFAM" id="SSF46785">
    <property type="entry name" value="Winged helix' DNA-binding domain"/>
    <property type="match status" value="1"/>
</dbReference>
<evidence type="ECO:0000313" key="5">
    <source>
        <dbReference type="EMBL" id="MCP3424751.1"/>
    </source>
</evidence>
<reference evidence="5" key="1">
    <citation type="submission" date="2022-06" db="EMBL/GenBank/DDBJ databases">
        <title>Rothia sp. isolated from sandalwood seedling.</title>
        <authorList>
            <person name="Tuikhar N."/>
            <person name="Kirdat K."/>
            <person name="Thorat V."/>
            <person name="Swetha P."/>
            <person name="Padma S."/>
            <person name="Sundararaj R."/>
            <person name="Yadav A."/>
        </authorList>
    </citation>
    <scope>NUCLEOTIDE SEQUENCE</scope>
    <source>
        <strain evidence="5">AR01</strain>
    </source>
</reference>
<dbReference type="EMBL" id="JANAFB010000002">
    <property type="protein sequence ID" value="MCP3424751.1"/>
    <property type="molecule type" value="Genomic_DNA"/>
</dbReference>
<gene>
    <name evidence="5" type="ORF">NBM05_01570</name>
</gene>
<dbReference type="AlphaFoldDB" id="A0A9X2KK77"/>
<dbReference type="CDD" id="cd07377">
    <property type="entry name" value="WHTH_GntR"/>
    <property type="match status" value="1"/>
</dbReference>
<evidence type="ECO:0000313" key="6">
    <source>
        <dbReference type="Proteomes" id="UP001139502"/>
    </source>
</evidence>
<organism evidence="5 6">
    <name type="scientific">Rothia santali</name>
    <dbReference type="NCBI Taxonomy" id="2949643"/>
    <lineage>
        <taxon>Bacteria</taxon>
        <taxon>Bacillati</taxon>
        <taxon>Actinomycetota</taxon>
        <taxon>Actinomycetes</taxon>
        <taxon>Micrococcales</taxon>
        <taxon>Micrococcaceae</taxon>
        <taxon>Rothia</taxon>
    </lineage>
</organism>
<dbReference type="SMART" id="SM00345">
    <property type="entry name" value="HTH_GNTR"/>
    <property type="match status" value="1"/>
</dbReference>
<proteinExistence type="predicted"/>
<dbReference type="PROSITE" id="PS50949">
    <property type="entry name" value="HTH_GNTR"/>
    <property type="match status" value="1"/>
</dbReference>
<dbReference type="PANTHER" id="PTHR38445">
    <property type="entry name" value="HTH-TYPE TRANSCRIPTIONAL REPRESSOR YTRA"/>
    <property type="match status" value="1"/>
</dbReference>
<dbReference type="InterPro" id="IPR036388">
    <property type="entry name" value="WH-like_DNA-bd_sf"/>
</dbReference>
<comment type="caution">
    <text evidence="5">The sequence shown here is derived from an EMBL/GenBank/DDBJ whole genome shotgun (WGS) entry which is preliminary data.</text>
</comment>
<dbReference type="Gene3D" id="1.10.10.10">
    <property type="entry name" value="Winged helix-like DNA-binding domain superfamily/Winged helix DNA-binding domain"/>
    <property type="match status" value="1"/>
</dbReference>
<evidence type="ECO:0000256" key="1">
    <source>
        <dbReference type="ARBA" id="ARBA00023015"/>
    </source>
</evidence>
<keyword evidence="3" id="KW-0804">Transcription</keyword>
<keyword evidence="2" id="KW-0238">DNA-binding</keyword>
<dbReference type="RefSeq" id="WP_254164598.1">
    <property type="nucleotide sequence ID" value="NZ_JANAFB010000002.1"/>
</dbReference>
<keyword evidence="1" id="KW-0805">Transcription regulation</keyword>
<dbReference type="InterPro" id="IPR000524">
    <property type="entry name" value="Tscrpt_reg_HTH_GntR"/>
</dbReference>
<protein>
    <submittedName>
        <fullName evidence="5">GntR family transcriptional regulator</fullName>
    </submittedName>
</protein>